<gene>
    <name evidence="4" type="ORF">IEQ34_020894</name>
</gene>
<organism evidence="4 5">
    <name type="scientific">Dendrobium chrysotoxum</name>
    <name type="common">Orchid</name>
    <dbReference type="NCBI Taxonomy" id="161865"/>
    <lineage>
        <taxon>Eukaryota</taxon>
        <taxon>Viridiplantae</taxon>
        <taxon>Streptophyta</taxon>
        <taxon>Embryophyta</taxon>
        <taxon>Tracheophyta</taxon>
        <taxon>Spermatophyta</taxon>
        <taxon>Magnoliopsida</taxon>
        <taxon>Liliopsida</taxon>
        <taxon>Asparagales</taxon>
        <taxon>Orchidaceae</taxon>
        <taxon>Epidendroideae</taxon>
        <taxon>Malaxideae</taxon>
        <taxon>Dendrobiinae</taxon>
        <taxon>Dendrobium</taxon>
    </lineage>
</organism>
<protein>
    <submittedName>
        <fullName evidence="4">Uncharacterized protein</fullName>
    </submittedName>
</protein>
<keyword evidence="3" id="KW-0012">Acyltransferase</keyword>
<dbReference type="Gene3D" id="3.30.559.10">
    <property type="entry name" value="Chloramphenicol acetyltransferase-like domain"/>
    <property type="match status" value="2"/>
</dbReference>
<dbReference type="AlphaFoldDB" id="A0AAV7G3B6"/>
<dbReference type="PANTHER" id="PTHR31642:SF316">
    <property type="entry name" value="PROTEIN ECERIFERUM 26-LIKE"/>
    <property type="match status" value="1"/>
</dbReference>
<evidence type="ECO:0000256" key="3">
    <source>
        <dbReference type="ARBA" id="ARBA00023315"/>
    </source>
</evidence>
<keyword evidence="5" id="KW-1185">Reference proteome</keyword>
<proteinExistence type="inferred from homology"/>
<keyword evidence="2" id="KW-0808">Transferase</keyword>
<dbReference type="Proteomes" id="UP000775213">
    <property type="component" value="Unassembled WGS sequence"/>
</dbReference>
<evidence type="ECO:0000313" key="5">
    <source>
        <dbReference type="Proteomes" id="UP000775213"/>
    </source>
</evidence>
<evidence type="ECO:0000256" key="1">
    <source>
        <dbReference type="ARBA" id="ARBA00009861"/>
    </source>
</evidence>
<evidence type="ECO:0000313" key="4">
    <source>
        <dbReference type="EMBL" id="KAH0450202.1"/>
    </source>
</evidence>
<evidence type="ECO:0000256" key="2">
    <source>
        <dbReference type="ARBA" id="ARBA00022679"/>
    </source>
</evidence>
<dbReference type="PANTHER" id="PTHR31642">
    <property type="entry name" value="TRICHOTHECENE 3-O-ACETYLTRANSFERASE"/>
    <property type="match status" value="1"/>
</dbReference>
<reference evidence="4 5" key="1">
    <citation type="journal article" date="2021" name="Hortic Res">
        <title>Chromosome-scale assembly of the Dendrobium chrysotoxum genome enhances the understanding of orchid evolution.</title>
        <authorList>
            <person name="Zhang Y."/>
            <person name="Zhang G.Q."/>
            <person name="Zhang D."/>
            <person name="Liu X.D."/>
            <person name="Xu X.Y."/>
            <person name="Sun W.H."/>
            <person name="Yu X."/>
            <person name="Zhu X."/>
            <person name="Wang Z.W."/>
            <person name="Zhao X."/>
            <person name="Zhong W.Y."/>
            <person name="Chen H."/>
            <person name="Yin W.L."/>
            <person name="Huang T."/>
            <person name="Niu S.C."/>
            <person name="Liu Z.J."/>
        </authorList>
    </citation>
    <scope>NUCLEOTIDE SEQUENCE [LARGE SCALE GENOMIC DNA]</scope>
    <source>
        <strain evidence="4">Lindl</strain>
    </source>
</reference>
<comment type="similarity">
    <text evidence="1">Belongs to the plant acyltransferase family.</text>
</comment>
<dbReference type="GO" id="GO:0016747">
    <property type="term" value="F:acyltransferase activity, transferring groups other than amino-acyl groups"/>
    <property type="evidence" value="ECO:0007669"/>
    <property type="project" value="TreeGrafter"/>
</dbReference>
<dbReference type="Pfam" id="PF02458">
    <property type="entry name" value="Transferase"/>
    <property type="match status" value="1"/>
</dbReference>
<name>A0AAV7G3B6_DENCH</name>
<dbReference type="InterPro" id="IPR023213">
    <property type="entry name" value="CAT-like_dom_sf"/>
</dbReference>
<accession>A0AAV7G3B6</accession>
<sequence>MTAGGKRVTAYAKSSVVSTKPVRPGKTYPLSELDHGMERHSLHMVFYYRSGSKLERTRLKESMSELLWYFPATTGRMNWDEGGKRWVVKCNDAGVRVVDARAEATVDEWIATATAAEERELVHWEPMGNDSSIWSTFYVQITEFKDKGFAIGLSCTHMHSDPTCATLLIKAWGDCHRRAAIANPPFFHPPALIPRPNANPSSPLLSLKSSTTTTTSAAGSIFSAATFRFPTAAVRSLLADLPPDSTPFDALAALFWLSISRANSTSLSSLTLVTDFRKRMYAPLPHGFYGNAAHFSSVELDPAAGWTSVANSIGRHVAGLEEEEYWSAIEWLAARRVGGAGAGAFQMYGPELTCLKLDHVMAYAAEMEEGVGPAHVSCWIGGAEGNGIITVLPASAAAEEKDARTVEVVLPAVVAEKVCKDEEILRHGPTVIFSGKI</sequence>
<dbReference type="SUPFAM" id="SSF52777">
    <property type="entry name" value="CoA-dependent acyltransferases"/>
    <property type="match status" value="1"/>
</dbReference>
<dbReference type="EMBL" id="JAGFBR010000018">
    <property type="protein sequence ID" value="KAH0450202.1"/>
    <property type="molecule type" value="Genomic_DNA"/>
</dbReference>
<dbReference type="InterPro" id="IPR050317">
    <property type="entry name" value="Plant_Fungal_Acyltransferase"/>
</dbReference>
<comment type="caution">
    <text evidence="4">The sequence shown here is derived from an EMBL/GenBank/DDBJ whole genome shotgun (WGS) entry which is preliminary data.</text>
</comment>